<accession>A0ABU7GD17</accession>
<protein>
    <submittedName>
        <fullName evidence="1">DUF1905 domain-containing protein</fullName>
    </submittedName>
</protein>
<dbReference type="Gene3D" id="2.40.30.100">
    <property type="entry name" value="AF2212/PG0164-like"/>
    <property type="match status" value="1"/>
</dbReference>
<dbReference type="InterPro" id="IPR015018">
    <property type="entry name" value="DUF1905"/>
</dbReference>
<gene>
    <name evidence="1" type="ORF">VRS74_04720</name>
</gene>
<name>A0ABU7GD17_9SPHN</name>
<dbReference type="Pfam" id="PF08922">
    <property type="entry name" value="DUF1905"/>
    <property type="match status" value="1"/>
</dbReference>
<dbReference type="RefSeq" id="WP_354144085.1">
    <property type="nucleotide sequence ID" value="NZ_JAZDQV010000003.1"/>
</dbReference>
<dbReference type="SUPFAM" id="SSF141694">
    <property type="entry name" value="AF2212/PG0164-like"/>
    <property type="match status" value="1"/>
</dbReference>
<evidence type="ECO:0000313" key="2">
    <source>
        <dbReference type="Proteomes" id="UP001343492"/>
    </source>
</evidence>
<reference evidence="1 2" key="1">
    <citation type="submission" date="2024-01" db="EMBL/GenBank/DDBJ databases">
        <title>The genome sequence of Erythrobacteraceae sp. strain 1XM1-14.</title>
        <authorList>
            <person name="Liu Y."/>
        </authorList>
    </citation>
    <scope>NUCLEOTIDE SEQUENCE [LARGE SCALE GENOMIC DNA]</scope>
    <source>
        <strain evidence="1 2">1XM1-14</strain>
    </source>
</reference>
<dbReference type="InterPro" id="IPR037079">
    <property type="entry name" value="AF2212/PG0164-like_sf"/>
</dbReference>
<dbReference type="EMBL" id="JAZDQV010000003">
    <property type="protein sequence ID" value="MEE1876984.1"/>
    <property type="molecule type" value="Genomic_DNA"/>
</dbReference>
<evidence type="ECO:0000313" key="1">
    <source>
        <dbReference type="EMBL" id="MEE1876984.1"/>
    </source>
</evidence>
<proteinExistence type="predicted"/>
<sequence>MTLRQAQGERVSHTAPLTRWQGDRGTWHLLVITGEAAETIAMHARLYRLEYGRQRGFGSVKVMARIGDTEWKSSVFPQKESLPSSSEAIGRQRREWILLVSRKVMRAEDIVAGDQVCVELELL</sequence>
<keyword evidence="2" id="KW-1185">Reference proteome</keyword>
<dbReference type="Proteomes" id="UP001343492">
    <property type="component" value="Unassembled WGS sequence"/>
</dbReference>
<comment type="caution">
    <text evidence="1">The sequence shown here is derived from an EMBL/GenBank/DDBJ whole genome shotgun (WGS) entry which is preliminary data.</text>
</comment>
<organism evidence="1 2">
    <name type="scientific">Altererythrobacter litoralis</name>
    <dbReference type="NCBI Taxonomy" id="3113904"/>
    <lineage>
        <taxon>Bacteria</taxon>
        <taxon>Pseudomonadati</taxon>
        <taxon>Pseudomonadota</taxon>
        <taxon>Alphaproteobacteria</taxon>
        <taxon>Sphingomonadales</taxon>
        <taxon>Erythrobacteraceae</taxon>
        <taxon>Altererythrobacter</taxon>
    </lineage>
</organism>